<evidence type="ECO:0000256" key="2">
    <source>
        <dbReference type="ARBA" id="ARBA00023015"/>
    </source>
</evidence>
<organism evidence="7">
    <name type="scientific">Eucalyptus grandis</name>
    <name type="common">Flooded gum</name>
    <dbReference type="NCBI Taxonomy" id="71139"/>
    <lineage>
        <taxon>Eukaryota</taxon>
        <taxon>Viridiplantae</taxon>
        <taxon>Streptophyta</taxon>
        <taxon>Embryophyta</taxon>
        <taxon>Tracheophyta</taxon>
        <taxon>Spermatophyta</taxon>
        <taxon>Magnoliopsida</taxon>
        <taxon>eudicotyledons</taxon>
        <taxon>Gunneridae</taxon>
        <taxon>Pentapetalae</taxon>
        <taxon>rosids</taxon>
        <taxon>malvids</taxon>
        <taxon>Myrtales</taxon>
        <taxon>Myrtaceae</taxon>
        <taxon>Myrtoideae</taxon>
        <taxon>Eucalypteae</taxon>
        <taxon>Eucalyptus</taxon>
    </lineage>
</organism>
<keyword evidence="3" id="KW-0238">DNA-binding</keyword>
<dbReference type="eggNOG" id="KOG0014">
    <property type="taxonomic scope" value="Eukaryota"/>
</dbReference>
<name>A0A059AQ56_EUCGR</name>
<keyword evidence="2" id="KW-0805">Transcription regulation</keyword>
<dbReference type="PANTHER" id="PTHR11945:SF766">
    <property type="entry name" value="AGAMOUS-LIKE MADS-BOX PROTEIN AGL19"/>
    <property type="match status" value="1"/>
</dbReference>
<dbReference type="GO" id="GO:0000978">
    <property type="term" value="F:RNA polymerase II cis-regulatory region sequence-specific DNA binding"/>
    <property type="evidence" value="ECO:0000318"/>
    <property type="project" value="GO_Central"/>
</dbReference>
<dbReference type="GO" id="GO:0046983">
    <property type="term" value="F:protein dimerization activity"/>
    <property type="evidence" value="ECO:0007669"/>
    <property type="project" value="InterPro"/>
</dbReference>
<dbReference type="SMART" id="SM00432">
    <property type="entry name" value="MADS"/>
    <property type="match status" value="1"/>
</dbReference>
<comment type="subcellular location">
    <subcellularLocation>
        <location evidence="1">Nucleus</location>
    </subcellularLocation>
</comment>
<dbReference type="GO" id="GO:0000981">
    <property type="term" value="F:DNA-binding transcription factor activity, RNA polymerase II-specific"/>
    <property type="evidence" value="ECO:0000318"/>
    <property type="project" value="GO_Central"/>
</dbReference>
<dbReference type="EMBL" id="KK198761">
    <property type="protein sequence ID" value="KCW56112.1"/>
    <property type="molecule type" value="Genomic_DNA"/>
</dbReference>
<evidence type="ECO:0000313" key="7">
    <source>
        <dbReference type="EMBL" id="KCW56112.1"/>
    </source>
</evidence>
<keyword evidence="4" id="KW-0804">Transcription</keyword>
<proteinExistence type="predicted"/>
<evidence type="ECO:0000256" key="3">
    <source>
        <dbReference type="ARBA" id="ARBA00023125"/>
    </source>
</evidence>
<dbReference type="InterPro" id="IPR002100">
    <property type="entry name" value="TF_MADSbox"/>
</dbReference>
<evidence type="ECO:0000259" key="6">
    <source>
        <dbReference type="PROSITE" id="PS50066"/>
    </source>
</evidence>
<dbReference type="GO" id="GO:0006357">
    <property type="term" value="P:regulation of transcription by RNA polymerase II"/>
    <property type="evidence" value="ECO:0000318"/>
    <property type="project" value="GO_Central"/>
</dbReference>
<evidence type="ECO:0000256" key="5">
    <source>
        <dbReference type="ARBA" id="ARBA00023242"/>
    </source>
</evidence>
<evidence type="ECO:0000256" key="1">
    <source>
        <dbReference type="ARBA" id="ARBA00004123"/>
    </source>
</evidence>
<dbReference type="PROSITE" id="PS50066">
    <property type="entry name" value="MADS_BOX_2"/>
    <property type="match status" value="1"/>
</dbReference>
<dbReference type="InParanoid" id="A0A059AQ56"/>
<dbReference type="SUPFAM" id="SSF55455">
    <property type="entry name" value="SRF-like"/>
    <property type="match status" value="1"/>
</dbReference>
<dbReference type="STRING" id="71139.A0A059AQ56"/>
<reference evidence="7" key="1">
    <citation type="submission" date="2013-07" db="EMBL/GenBank/DDBJ databases">
        <title>The genome of Eucalyptus grandis.</title>
        <authorList>
            <person name="Schmutz J."/>
            <person name="Hayes R."/>
            <person name="Myburg A."/>
            <person name="Tuskan G."/>
            <person name="Grattapaglia D."/>
            <person name="Rokhsar D.S."/>
        </authorList>
    </citation>
    <scope>NUCLEOTIDE SEQUENCE</scope>
    <source>
        <tissue evidence="7">Leaf extractions</tissue>
    </source>
</reference>
<dbReference type="AlphaFoldDB" id="A0A059AQ56"/>
<gene>
    <name evidence="7" type="ORF">EUGRSUZ_I01867</name>
</gene>
<dbReference type="PANTHER" id="PTHR11945">
    <property type="entry name" value="MADS BOX PROTEIN"/>
    <property type="match status" value="1"/>
</dbReference>
<feature type="domain" description="MADS-box" evidence="6">
    <location>
        <begin position="1"/>
        <end position="54"/>
    </location>
</feature>
<dbReference type="Pfam" id="PF00319">
    <property type="entry name" value="SRF-TF"/>
    <property type="match status" value="1"/>
</dbReference>
<dbReference type="Gene3D" id="3.40.1810.10">
    <property type="entry name" value="Transcription factor, MADS-box"/>
    <property type="match status" value="1"/>
</dbReference>
<protein>
    <recommendedName>
        <fullName evidence="6">MADS-box domain-containing protein</fullName>
    </recommendedName>
</protein>
<keyword evidence="5" id="KW-0539">Nucleus</keyword>
<dbReference type="InterPro" id="IPR036879">
    <property type="entry name" value="TF_MADSbox_sf"/>
</dbReference>
<dbReference type="Gramene" id="KCW56112">
    <property type="protein sequence ID" value="KCW56112"/>
    <property type="gene ID" value="EUGRSUZ_I01867"/>
</dbReference>
<accession>A0A059AQ56</accession>
<dbReference type="GO" id="GO:0005634">
    <property type="term" value="C:nucleus"/>
    <property type="evidence" value="ECO:0007669"/>
    <property type="project" value="UniProtKB-SubCell"/>
</dbReference>
<evidence type="ECO:0000256" key="4">
    <source>
        <dbReference type="ARBA" id="ARBA00023163"/>
    </source>
</evidence>
<dbReference type="SMR" id="A0A059AQ56"/>
<dbReference type="PRINTS" id="PR00404">
    <property type="entry name" value="MADSDOMAIN"/>
</dbReference>
<sequence>MMTKEGANARQATSSKRRPGLLKKASELYAFCAIEMAVIVLSPRGKPFYFGHPSVDATVDKREHPKMACIDATQQAQTDRQQILEKLNKQYVDVLEKLKAGMEGAKEMSDIKPLRFKNFSFNDFVVFGKWLEDVENAVDKRRTELLAPRVFKFNSMPGSY</sequence>